<sequence length="297" mass="32862">MPSLSLTFLLTLVLISPSLQFLPTLILTRHSPICINPLTQARALTQVITDVDDTLKSSGGVTAAGVPLGGIDIQYPRGAVYPGVFQFMFELTVHSSPCPMNLAVLTARAEEFKAALELKPTSAICAKAKRAGEKAGVRGWGIGPVLYGSVAEWVNQANKGRRKFSNFETLMSVNLPATTYVYVGDTGEMDGEAGDQMLRYYPSLVQGVFLHVVSYDIDQGNVEVPGDRIIRGRPVLHFRTYVGAARKAWEWGMMGEEGVGRVRKQAMEDLREMGIGRDDGRWEDVQRDWERWEEVRP</sequence>
<dbReference type="PANTHER" id="PTHR40861">
    <property type="entry name" value="DUF2183 DOMAIN-CONTAINING PROTEIN"/>
    <property type="match status" value="1"/>
</dbReference>
<proteinExistence type="predicted"/>
<accession>A0A9W7L3Y1</accession>
<gene>
    <name evidence="2" type="ORF">TrCOL_g9371</name>
</gene>
<dbReference type="EMBL" id="BRYA01000618">
    <property type="protein sequence ID" value="GMI25879.1"/>
    <property type="molecule type" value="Genomic_DNA"/>
</dbReference>
<feature type="chain" id="PRO_5040991802" evidence="1">
    <location>
        <begin position="21"/>
        <end position="297"/>
    </location>
</feature>
<reference evidence="3" key="1">
    <citation type="journal article" date="2023" name="Commun. Biol.">
        <title>Genome analysis of Parmales, the sister group of diatoms, reveals the evolutionary specialization of diatoms from phago-mixotrophs to photoautotrophs.</title>
        <authorList>
            <person name="Ban H."/>
            <person name="Sato S."/>
            <person name="Yoshikawa S."/>
            <person name="Yamada K."/>
            <person name="Nakamura Y."/>
            <person name="Ichinomiya M."/>
            <person name="Sato N."/>
            <person name="Blanc-Mathieu R."/>
            <person name="Endo H."/>
            <person name="Kuwata A."/>
            <person name="Ogata H."/>
        </authorList>
    </citation>
    <scope>NUCLEOTIDE SEQUENCE [LARGE SCALE GENOMIC DNA]</scope>
</reference>
<name>A0A9W7L3Y1_9STRA</name>
<protein>
    <submittedName>
        <fullName evidence="2">Uncharacterized protein</fullName>
    </submittedName>
</protein>
<keyword evidence="1" id="KW-0732">Signal</keyword>
<dbReference type="OrthoDB" id="191535at2759"/>
<feature type="signal peptide" evidence="1">
    <location>
        <begin position="1"/>
        <end position="20"/>
    </location>
</feature>
<evidence type="ECO:0000256" key="1">
    <source>
        <dbReference type="SAM" id="SignalP"/>
    </source>
</evidence>
<evidence type="ECO:0000313" key="3">
    <source>
        <dbReference type="Proteomes" id="UP001165065"/>
    </source>
</evidence>
<dbReference type="PANTHER" id="PTHR40861:SF1">
    <property type="entry name" value="PHOSPHATIDATE PHOSPHATASE APP1 CATALYTIC DOMAIN-CONTAINING PROTEIN"/>
    <property type="match status" value="1"/>
</dbReference>
<dbReference type="Proteomes" id="UP001165065">
    <property type="component" value="Unassembled WGS sequence"/>
</dbReference>
<keyword evidence="3" id="KW-1185">Reference proteome</keyword>
<organism evidence="2 3">
    <name type="scientific">Triparma columacea</name>
    <dbReference type="NCBI Taxonomy" id="722753"/>
    <lineage>
        <taxon>Eukaryota</taxon>
        <taxon>Sar</taxon>
        <taxon>Stramenopiles</taxon>
        <taxon>Ochrophyta</taxon>
        <taxon>Bolidophyceae</taxon>
        <taxon>Parmales</taxon>
        <taxon>Triparmaceae</taxon>
        <taxon>Triparma</taxon>
    </lineage>
</organism>
<evidence type="ECO:0000313" key="2">
    <source>
        <dbReference type="EMBL" id="GMI25879.1"/>
    </source>
</evidence>
<comment type="caution">
    <text evidence="2">The sequence shown here is derived from an EMBL/GenBank/DDBJ whole genome shotgun (WGS) entry which is preliminary data.</text>
</comment>
<dbReference type="AlphaFoldDB" id="A0A9W7L3Y1"/>